<evidence type="ECO:0000259" key="3">
    <source>
        <dbReference type="PROSITE" id="PS50118"/>
    </source>
</evidence>
<dbReference type="InterPro" id="IPR036910">
    <property type="entry name" value="HMG_box_dom_sf"/>
</dbReference>
<dbReference type="SMART" id="SM00398">
    <property type="entry name" value="HMG"/>
    <property type="match status" value="1"/>
</dbReference>
<keyword evidence="5" id="KW-1185">Reference proteome</keyword>
<dbReference type="InterPro" id="IPR009071">
    <property type="entry name" value="HMG_box_dom"/>
</dbReference>
<dbReference type="SUPFAM" id="SSF47095">
    <property type="entry name" value="HMG-box"/>
    <property type="match status" value="1"/>
</dbReference>
<evidence type="ECO:0000256" key="1">
    <source>
        <dbReference type="ARBA" id="ARBA00023125"/>
    </source>
</evidence>
<dbReference type="Pfam" id="PF00505">
    <property type="entry name" value="HMG_box"/>
    <property type="match status" value="1"/>
</dbReference>
<evidence type="ECO:0000313" key="5">
    <source>
        <dbReference type="Proteomes" id="UP000187209"/>
    </source>
</evidence>
<feature type="DNA-binding region" description="HMG box" evidence="2">
    <location>
        <begin position="15"/>
        <end position="83"/>
    </location>
</feature>
<keyword evidence="2" id="KW-0539">Nucleus</keyword>
<dbReference type="PROSITE" id="PS50118">
    <property type="entry name" value="HMG_BOX_2"/>
    <property type="match status" value="1"/>
</dbReference>
<dbReference type="PRINTS" id="PR00886">
    <property type="entry name" value="HIGHMOBLTY12"/>
</dbReference>
<dbReference type="AlphaFoldDB" id="A0A1R2C5Q4"/>
<sequence>MVKVKKRKLRVRGKPKKPLTAFLLYVQVRRNVVKLNNPHMTIAEITAEIGKEWRQLSEEEKEPYVQLYKEAKKKYDEALEVFYSETK</sequence>
<dbReference type="PANTHER" id="PTHR48112">
    <property type="entry name" value="HIGH MOBILITY GROUP PROTEIN DSP1"/>
    <property type="match status" value="1"/>
</dbReference>
<proteinExistence type="predicted"/>
<organism evidence="4 5">
    <name type="scientific">Stentor coeruleus</name>
    <dbReference type="NCBI Taxonomy" id="5963"/>
    <lineage>
        <taxon>Eukaryota</taxon>
        <taxon>Sar</taxon>
        <taxon>Alveolata</taxon>
        <taxon>Ciliophora</taxon>
        <taxon>Postciliodesmatophora</taxon>
        <taxon>Heterotrichea</taxon>
        <taxon>Heterotrichida</taxon>
        <taxon>Stentoridae</taxon>
        <taxon>Stentor</taxon>
    </lineage>
</organism>
<dbReference type="EMBL" id="MPUH01000274">
    <property type="protein sequence ID" value="OMJ84275.1"/>
    <property type="molecule type" value="Genomic_DNA"/>
</dbReference>
<dbReference type="OrthoDB" id="448466at2759"/>
<gene>
    <name evidence="4" type="ORF">SteCoe_14619</name>
</gene>
<protein>
    <recommendedName>
        <fullName evidence="3">HMG box domain-containing protein</fullName>
    </recommendedName>
</protein>
<accession>A0A1R2C5Q4</accession>
<evidence type="ECO:0000256" key="2">
    <source>
        <dbReference type="PROSITE-ProRule" id="PRU00267"/>
    </source>
</evidence>
<keyword evidence="1 2" id="KW-0238">DNA-binding</keyword>
<name>A0A1R2C5Q4_9CILI</name>
<dbReference type="PANTHER" id="PTHR48112:SF22">
    <property type="entry name" value="MITOCHONDRIAL TRANSCRIPTION FACTOR A, ISOFORM B"/>
    <property type="match status" value="1"/>
</dbReference>
<dbReference type="Proteomes" id="UP000187209">
    <property type="component" value="Unassembled WGS sequence"/>
</dbReference>
<dbReference type="InterPro" id="IPR050342">
    <property type="entry name" value="HMGB"/>
</dbReference>
<comment type="caution">
    <text evidence="4">The sequence shown here is derived from an EMBL/GenBank/DDBJ whole genome shotgun (WGS) entry which is preliminary data.</text>
</comment>
<reference evidence="4 5" key="1">
    <citation type="submission" date="2016-11" db="EMBL/GenBank/DDBJ databases">
        <title>The macronuclear genome of Stentor coeruleus: a giant cell with tiny introns.</title>
        <authorList>
            <person name="Slabodnick M."/>
            <person name="Ruby J.G."/>
            <person name="Reiff S.B."/>
            <person name="Swart E.C."/>
            <person name="Gosai S."/>
            <person name="Prabakaran S."/>
            <person name="Witkowska E."/>
            <person name="Larue G.E."/>
            <person name="Fisher S."/>
            <person name="Freeman R.M."/>
            <person name="Gunawardena J."/>
            <person name="Chu W."/>
            <person name="Stover N.A."/>
            <person name="Gregory B.D."/>
            <person name="Nowacki M."/>
            <person name="Derisi J."/>
            <person name="Roy S.W."/>
            <person name="Marshall W.F."/>
            <person name="Sood P."/>
        </authorList>
    </citation>
    <scope>NUCLEOTIDE SEQUENCE [LARGE SCALE GENOMIC DNA]</scope>
    <source>
        <strain evidence="4">WM001</strain>
    </source>
</reference>
<feature type="domain" description="HMG box" evidence="3">
    <location>
        <begin position="15"/>
        <end position="83"/>
    </location>
</feature>
<dbReference type="GO" id="GO:0003677">
    <property type="term" value="F:DNA binding"/>
    <property type="evidence" value="ECO:0007669"/>
    <property type="project" value="UniProtKB-UniRule"/>
</dbReference>
<dbReference type="Gene3D" id="1.10.30.10">
    <property type="entry name" value="High mobility group box domain"/>
    <property type="match status" value="1"/>
</dbReference>
<dbReference type="GO" id="GO:0005634">
    <property type="term" value="C:nucleus"/>
    <property type="evidence" value="ECO:0007669"/>
    <property type="project" value="UniProtKB-UniRule"/>
</dbReference>
<evidence type="ECO:0000313" key="4">
    <source>
        <dbReference type="EMBL" id="OMJ84275.1"/>
    </source>
</evidence>